<name>A0A1U9KSL5_9PROT</name>
<gene>
    <name evidence="2" type="ORF">A0U93_13410</name>
</gene>
<dbReference type="EMBL" id="CP014691">
    <property type="protein sequence ID" value="AQS88752.1"/>
    <property type="molecule type" value="Genomic_DNA"/>
</dbReference>
<evidence type="ECO:0000313" key="2">
    <source>
        <dbReference type="EMBL" id="AQS88752.1"/>
    </source>
</evidence>
<feature type="region of interest" description="Disordered" evidence="1">
    <location>
        <begin position="1"/>
        <end position="29"/>
    </location>
</feature>
<dbReference type="RefSeq" id="WP_077807799.1">
    <property type="nucleotide sequence ID" value="NZ_BJXS01000001.1"/>
</dbReference>
<protein>
    <submittedName>
        <fullName evidence="2">Uncharacterized protein</fullName>
    </submittedName>
</protein>
<dbReference type="OrthoDB" id="9993210at2"/>
<dbReference type="KEGG" id="nch:A0U93_13410"/>
<evidence type="ECO:0000313" key="3">
    <source>
        <dbReference type="Proteomes" id="UP000188604"/>
    </source>
</evidence>
<organism evidence="2 3">
    <name type="scientific">Neoasaia chiangmaiensis</name>
    <dbReference type="NCBI Taxonomy" id="320497"/>
    <lineage>
        <taxon>Bacteria</taxon>
        <taxon>Pseudomonadati</taxon>
        <taxon>Pseudomonadota</taxon>
        <taxon>Alphaproteobacteria</taxon>
        <taxon>Acetobacterales</taxon>
        <taxon>Acetobacteraceae</taxon>
        <taxon>Neoasaia</taxon>
    </lineage>
</organism>
<evidence type="ECO:0000256" key="1">
    <source>
        <dbReference type="SAM" id="MobiDB-lite"/>
    </source>
</evidence>
<dbReference type="AlphaFoldDB" id="A0A1U9KSL5"/>
<feature type="compositionally biased region" description="Polar residues" evidence="1">
    <location>
        <begin position="1"/>
        <end position="13"/>
    </location>
</feature>
<proteinExistence type="predicted"/>
<keyword evidence="3" id="KW-1185">Reference proteome</keyword>
<sequence length="150" mass="16905">MTRSIPLTISPATGATRRSPRLEEKRSRSTADIAPALWAEKTSSGAIRRLNLDDANKVQEVWLTKHALRRNVQAVRGTARDDGWFTPEDGSHAFRLGKDCFFTREEAQEYADGKRRQLIASLKRRIGSLESLLKSDDQPSARRRRSKSAA</sequence>
<dbReference type="Proteomes" id="UP000188604">
    <property type="component" value="Chromosome"/>
</dbReference>
<reference evidence="2 3" key="1">
    <citation type="submission" date="2016-03" db="EMBL/GenBank/DDBJ databases">
        <title>Acetic acid bacteria sequencing.</title>
        <authorList>
            <person name="Brandt J."/>
            <person name="Jakob F."/>
            <person name="Vogel R.F."/>
        </authorList>
    </citation>
    <scope>NUCLEOTIDE SEQUENCE [LARGE SCALE GENOMIC DNA]</scope>
    <source>
        <strain evidence="2 3">NBRC 101099</strain>
    </source>
</reference>
<accession>A0A1U9KSL5</accession>
<feature type="compositionally biased region" description="Basic and acidic residues" evidence="1">
    <location>
        <begin position="20"/>
        <end position="29"/>
    </location>
</feature>